<evidence type="ECO:0000313" key="2">
    <source>
        <dbReference type="Proteomes" id="UP001293718"/>
    </source>
</evidence>
<comment type="caution">
    <text evidence="1">The sequence shown here is derived from an EMBL/GenBank/DDBJ whole genome shotgun (WGS) entry which is preliminary data.</text>
</comment>
<name>A0ABU5I881_9BURK</name>
<accession>A0ABU5I881</accession>
<dbReference type="Proteomes" id="UP001293718">
    <property type="component" value="Unassembled WGS sequence"/>
</dbReference>
<keyword evidence="2" id="KW-1185">Reference proteome</keyword>
<protein>
    <recommendedName>
        <fullName evidence="3">Lipoprotein</fullName>
    </recommendedName>
</protein>
<geneLocation type="plasmid" evidence="1">
    <name>unnamed</name>
</geneLocation>
<organism evidence="1 2">
    <name type="scientific">Azohydromonas lata</name>
    <dbReference type="NCBI Taxonomy" id="45677"/>
    <lineage>
        <taxon>Bacteria</taxon>
        <taxon>Pseudomonadati</taxon>
        <taxon>Pseudomonadota</taxon>
        <taxon>Betaproteobacteria</taxon>
        <taxon>Burkholderiales</taxon>
        <taxon>Sphaerotilaceae</taxon>
        <taxon>Azohydromonas</taxon>
    </lineage>
</organism>
<keyword evidence="1" id="KW-0614">Plasmid</keyword>
<evidence type="ECO:0000313" key="1">
    <source>
        <dbReference type="EMBL" id="MDZ5455299.1"/>
    </source>
</evidence>
<proteinExistence type="predicted"/>
<evidence type="ECO:0008006" key="3">
    <source>
        <dbReference type="Google" id="ProtNLM"/>
    </source>
</evidence>
<dbReference type="RefSeq" id="WP_322463994.1">
    <property type="nucleotide sequence ID" value="NZ_JAXOJX010000001.1"/>
</dbReference>
<reference evidence="1 2" key="1">
    <citation type="submission" date="2023-11" db="EMBL/GenBank/DDBJ databases">
        <title>Draft genome of Azohydromonas lata strain H1 (DSM1123), a polyhydroxyalkanoate producer.</title>
        <authorList>
            <person name="Traversa D."/>
            <person name="D'Addabbo P."/>
            <person name="Pazzani C."/>
            <person name="Manzari C."/>
            <person name="Chiara M."/>
            <person name="Scrascia M."/>
        </authorList>
    </citation>
    <scope>NUCLEOTIDE SEQUENCE [LARGE SCALE GENOMIC DNA]</scope>
    <source>
        <strain evidence="1 2">H1</strain>
        <plasmid evidence="1">unnamed</plasmid>
    </source>
</reference>
<dbReference type="EMBL" id="JAXOJX010000001">
    <property type="protein sequence ID" value="MDZ5455299.1"/>
    <property type="molecule type" value="Genomic_DNA"/>
</dbReference>
<sequence>MALASVVTGCATSGQALQERKPLNVFVSPGTIKQTALTISEMSGYCSRNLYDMEYNEYPALKKITIDYKGKNRGDQHNYYRRIDIDETGINQSKVTIYNSMDIELNRIAASQIEKWVNSNSRECVWGF</sequence>
<gene>
    <name evidence="1" type="ORF">SM757_01805</name>
</gene>